<protein>
    <submittedName>
        <fullName evidence="4">UDPGP type 1 family protein</fullName>
    </submittedName>
</protein>
<evidence type="ECO:0000256" key="2">
    <source>
        <dbReference type="ARBA" id="ARBA00022679"/>
    </source>
</evidence>
<dbReference type="Proteomes" id="UP000295636">
    <property type="component" value="Unassembled WGS sequence"/>
</dbReference>
<dbReference type="GO" id="GO:0006048">
    <property type="term" value="P:UDP-N-acetylglucosamine biosynthetic process"/>
    <property type="evidence" value="ECO:0007669"/>
    <property type="project" value="TreeGrafter"/>
</dbReference>
<evidence type="ECO:0000256" key="3">
    <source>
        <dbReference type="ARBA" id="ARBA00022695"/>
    </source>
</evidence>
<proteinExistence type="inferred from homology"/>
<dbReference type="RefSeq" id="WP_133235366.1">
    <property type="nucleotide sequence ID" value="NZ_SMRT01000021.1"/>
</dbReference>
<dbReference type="InterPro" id="IPR002618">
    <property type="entry name" value="UDPGP_fam"/>
</dbReference>
<gene>
    <name evidence="4" type="ORF">E1757_30400</name>
</gene>
<dbReference type="Gene3D" id="3.90.550.10">
    <property type="entry name" value="Spore Coat Polysaccharide Biosynthesis Protein SpsA, Chain A"/>
    <property type="match status" value="1"/>
</dbReference>
<dbReference type="InterPro" id="IPR029044">
    <property type="entry name" value="Nucleotide-diphossugar_trans"/>
</dbReference>
<dbReference type="SUPFAM" id="SSF53448">
    <property type="entry name" value="Nucleotide-diphospho-sugar transferases"/>
    <property type="match status" value="1"/>
</dbReference>
<name>A0A4R5KDV0_9BACL</name>
<dbReference type="PANTHER" id="PTHR11952">
    <property type="entry name" value="UDP- GLUCOSE PYROPHOSPHORYLASE"/>
    <property type="match status" value="1"/>
</dbReference>
<keyword evidence="3" id="KW-0548">Nucleotidyltransferase</keyword>
<evidence type="ECO:0000313" key="4">
    <source>
        <dbReference type="EMBL" id="TDF92377.1"/>
    </source>
</evidence>
<dbReference type="EMBL" id="SMRT01000021">
    <property type="protein sequence ID" value="TDF92377.1"/>
    <property type="molecule type" value="Genomic_DNA"/>
</dbReference>
<dbReference type="PANTHER" id="PTHR11952:SF2">
    <property type="entry name" value="LD24639P"/>
    <property type="match status" value="1"/>
</dbReference>
<accession>A0A4R5KDV0</accession>
<sequence length="458" mass="51104">MPSEREQAAALLAAYGQEQLLRFYPQLSADSRDKLIREILSLDFELIKSIAHNGPSAAGDDAVIEPVQAYDWDKFDSGEQRRFERKGWELLRQGKVGALVVAGGQGSRLGHEGPKGTFDIGLPSHKSLFQLQAERLINLSARAGRAVPWYIMTSPDNHAETVRFFKEHDHFGCAPDDCFFFEQAVLPALDVHGNVLLAAKDRINLAPSGNGDCFAALARSGGLADMKRRGVEWLFYYNVDNALIKVADPLFVGVAAHFNNPIATKVIEKTDPAEKVGIVCLKNGRPAVVEYTEIADSLRHEADVQGKLKYRLANLSIQLFRTDFIERHTNAQLPFHIAHKKIPFIDETGALIAPDEPNAYKFERHHFDFFPLADHITVLLMKRESEFAPIKNKAGEDSPESARRMLFGLHRSWLLAAGVPAERLKDREIEISPLVSYAGEGLEHFKPELDPKPEPGRS</sequence>
<dbReference type="AlphaFoldDB" id="A0A4R5KDV0"/>
<dbReference type="GO" id="GO:0003977">
    <property type="term" value="F:UDP-N-acetylglucosamine diphosphorylase activity"/>
    <property type="evidence" value="ECO:0007669"/>
    <property type="project" value="TreeGrafter"/>
</dbReference>
<comment type="similarity">
    <text evidence="1">Belongs to the UDPGP type 1 family.</text>
</comment>
<dbReference type="InterPro" id="IPR039741">
    <property type="entry name" value="UDP-sugar_pyrophosphorylase"/>
</dbReference>
<keyword evidence="2" id="KW-0808">Transferase</keyword>
<dbReference type="CDD" id="cd04193">
    <property type="entry name" value="UDPGlcNAc_PPase"/>
    <property type="match status" value="1"/>
</dbReference>
<reference evidence="4 5" key="1">
    <citation type="submission" date="2019-03" db="EMBL/GenBank/DDBJ databases">
        <title>This is whole genome sequence of Paenibacillus sp MS74 strain.</title>
        <authorList>
            <person name="Trinh H.N."/>
        </authorList>
    </citation>
    <scope>NUCLEOTIDE SEQUENCE [LARGE SCALE GENOMIC DNA]</scope>
    <source>
        <strain evidence="4 5">MS74</strain>
    </source>
</reference>
<evidence type="ECO:0000313" key="5">
    <source>
        <dbReference type="Proteomes" id="UP000295636"/>
    </source>
</evidence>
<organism evidence="4 5">
    <name type="scientific">Paenibacillus piri</name>
    <dbReference type="NCBI Taxonomy" id="2547395"/>
    <lineage>
        <taxon>Bacteria</taxon>
        <taxon>Bacillati</taxon>
        <taxon>Bacillota</taxon>
        <taxon>Bacilli</taxon>
        <taxon>Bacillales</taxon>
        <taxon>Paenibacillaceae</taxon>
        <taxon>Paenibacillus</taxon>
    </lineage>
</organism>
<evidence type="ECO:0000256" key="1">
    <source>
        <dbReference type="ARBA" id="ARBA00010401"/>
    </source>
</evidence>
<dbReference type="Pfam" id="PF01704">
    <property type="entry name" value="UDPGP"/>
    <property type="match status" value="1"/>
</dbReference>
<keyword evidence="5" id="KW-1185">Reference proteome</keyword>
<comment type="caution">
    <text evidence="4">The sequence shown here is derived from an EMBL/GenBank/DDBJ whole genome shotgun (WGS) entry which is preliminary data.</text>
</comment>
<dbReference type="OrthoDB" id="9806910at2"/>